<feature type="domain" description="Filamentous haemagglutinin FhaB/tRNA nuclease CdiA-like TPS" evidence="3">
    <location>
        <begin position="40"/>
        <end position="151"/>
    </location>
</feature>
<dbReference type="Gene3D" id="2.160.20.10">
    <property type="entry name" value="Single-stranded right-handed beta-helix, Pectin lyase-like"/>
    <property type="match status" value="3"/>
</dbReference>
<dbReference type="SMART" id="SM00912">
    <property type="entry name" value="Haemagg_act"/>
    <property type="match status" value="1"/>
</dbReference>
<evidence type="ECO:0000256" key="2">
    <source>
        <dbReference type="SAM" id="SignalP"/>
    </source>
</evidence>
<evidence type="ECO:0000313" key="4">
    <source>
        <dbReference type="EMBL" id="MDR9893983.1"/>
    </source>
</evidence>
<comment type="caution">
    <text evidence="4">The sequence shown here is derived from an EMBL/GenBank/DDBJ whole genome shotgun (WGS) entry which is preliminary data.</text>
</comment>
<dbReference type="Pfam" id="PF05860">
    <property type="entry name" value="TPS"/>
    <property type="match status" value="1"/>
</dbReference>
<sequence length="1137" mass="115465">MNQTWRSLFLMTLPLAILGCLASSNTARAQITPDKTLGSESSVVTPNILINGVPSDRIDGGATRGNNLFHSFQDFNINAGRGAYFSNPGDINNIISRVTGGNPSNIFGTLGVLGKANLFFINPNGIIFGSNARLDLNGSFLASTANSLIFNNGFEFSATNPQAPPLLTVNIPIGLRFRDNPGMIQVQGDGQGLRSTTGPMDTTAGLRVQPNQTLALVGGDFSLEGGTLKTAGGRIELGSVAGDGLVNITPIDKGFSLGYGEIQNFGNIQLSKQSAVDASGEGGGDIQVWGRNVTLTDGSQIEASTLGAKSGGTLIVNAQDSVQLIGTSADANFSSALFTQAYSGTTGSGGNLTVKTRDLLIQNGGRIDTSTAGKGNAGNITINAKGAAIFDGVDSSGNYSSLFSDVQAGAVGNGGTINITAESLSLTNGGEISTTVDTASDKLAAGRGIGGTINVKVGDALTISGTNSQGIFANLSSGAVGSAGNINVEAGSVLLKDGAQINSFTSGQGNAGNVVVNATKNVSLDGKGSAIFSTVGGVGDSAEQRNAVKGNGGNIEINTPQLSLSNGAQLSASTFAQGNAGNLVINATNSVSLDGYVNSDGQTFPSGIFSTVGDVGDSAEQRNAVKGNGGNIEINTSQLSLSNGAQIRADIDAQGDSGNVIINATNSVSLDGYANSNGQTFPSAIFSSVGEGGDSAQVRNAVKGNGGNIEINTSQLSLSNGAQLEASTYGQGNAGNVVINATKSVSLDGSDIYSYVGSGGVGNGGDINISATQLSMSNGAQLSASTYAQGNAGDIKIIARDTAIFDGYNSRITSNVPDDGLGLGNSGKIDITASSLALTNGAQVGVSVRKGEGNAGNITINANSARLDSGQIFAETVASGNGGDVILKLSDYLLLRRGSQISTTAGINQARGNGGNITINSPLIVAFPLENSDITANAFTGKGGRVNITTQGIFGIKPLSRTQLERLLNTTDPSQLDPSKLPTSDITAISQQSPSLSGTVTINSPEVDPSKGLIQLPENVIDPTQQIAQNPCKQSIASSEFISTGRGGLPPSPNEALSNEGVRSHWIEATSTAHSLSQETKPSQASIPNPKPQTLNQVVPAQGWVFNNKGQVVLTAYDPTSNGSQRSRVNSGSCPAR</sequence>
<keyword evidence="2" id="KW-0732">Signal</keyword>
<dbReference type="NCBIfam" id="TIGR01901">
    <property type="entry name" value="adhes_NPXG"/>
    <property type="match status" value="1"/>
</dbReference>
<dbReference type="InterPro" id="IPR008638">
    <property type="entry name" value="FhaB/CdiA-like_TPS"/>
</dbReference>
<evidence type="ECO:0000313" key="5">
    <source>
        <dbReference type="Proteomes" id="UP000667802"/>
    </source>
</evidence>
<evidence type="ECO:0000256" key="1">
    <source>
        <dbReference type="SAM" id="MobiDB-lite"/>
    </source>
</evidence>
<dbReference type="PROSITE" id="PS51257">
    <property type="entry name" value="PROKAR_LIPOPROTEIN"/>
    <property type="match status" value="1"/>
</dbReference>
<feature type="signal peptide" evidence="2">
    <location>
        <begin position="1"/>
        <end position="29"/>
    </location>
</feature>
<dbReference type="AlphaFoldDB" id="A0AAP5I6D5"/>
<proteinExistence type="predicted"/>
<name>A0AAP5I6D5_9CYAN</name>
<feature type="chain" id="PRO_5042827521" evidence="2">
    <location>
        <begin position="30"/>
        <end position="1137"/>
    </location>
</feature>
<keyword evidence="5" id="KW-1185">Reference proteome</keyword>
<dbReference type="RefSeq" id="WP_208348074.1">
    <property type="nucleotide sequence ID" value="NZ_JAALHA020000001.1"/>
</dbReference>
<evidence type="ECO:0000259" key="3">
    <source>
        <dbReference type="SMART" id="SM00912"/>
    </source>
</evidence>
<feature type="region of interest" description="Disordered" evidence="1">
    <location>
        <begin position="1072"/>
        <end position="1091"/>
    </location>
</feature>
<feature type="compositionally biased region" description="Polar residues" evidence="1">
    <location>
        <begin position="1118"/>
        <end position="1137"/>
    </location>
</feature>
<feature type="region of interest" description="Disordered" evidence="1">
    <location>
        <begin position="1117"/>
        <end position="1137"/>
    </location>
</feature>
<dbReference type="InterPro" id="IPR011050">
    <property type="entry name" value="Pectin_lyase_fold/virulence"/>
</dbReference>
<protein>
    <submittedName>
        <fullName evidence="4">S-layer family protein</fullName>
    </submittedName>
</protein>
<accession>A0AAP5I6D5</accession>
<dbReference type="Proteomes" id="UP000667802">
    <property type="component" value="Unassembled WGS sequence"/>
</dbReference>
<dbReference type="InterPro" id="IPR012334">
    <property type="entry name" value="Pectin_lyas_fold"/>
</dbReference>
<reference evidence="5" key="1">
    <citation type="journal article" date="2021" name="Science">
        <title>Hunting the eagle killer: A cyanobacterial neurotoxin causes vacuolar myelinopathy.</title>
        <authorList>
            <person name="Breinlinger S."/>
            <person name="Phillips T.J."/>
            <person name="Haram B.N."/>
            <person name="Mares J."/>
            <person name="Martinez Yerena J.A."/>
            <person name="Hrouzek P."/>
            <person name="Sobotka R."/>
            <person name="Henderson W.M."/>
            <person name="Schmieder P."/>
            <person name="Williams S.M."/>
            <person name="Lauderdale J.D."/>
            <person name="Wilde H.D."/>
            <person name="Gerrin W."/>
            <person name="Kust A."/>
            <person name="Washington J.W."/>
            <person name="Wagner C."/>
            <person name="Geier B."/>
            <person name="Liebeke M."/>
            <person name="Enke H."/>
            <person name="Niedermeyer T.H.J."/>
            <person name="Wilde S.B."/>
        </authorList>
    </citation>
    <scope>NUCLEOTIDE SEQUENCE [LARGE SCALE GENOMIC DNA]</scope>
    <source>
        <strain evidence="5">Thurmond2011</strain>
    </source>
</reference>
<dbReference type="SUPFAM" id="SSF51126">
    <property type="entry name" value="Pectin lyase-like"/>
    <property type="match status" value="3"/>
</dbReference>
<dbReference type="EMBL" id="JAALHA020000001">
    <property type="protein sequence ID" value="MDR9893983.1"/>
    <property type="molecule type" value="Genomic_DNA"/>
</dbReference>
<gene>
    <name evidence="4" type="ORF">G7B40_005270</name>
</gene>
<organism evidence="4 5">
    <name type="scientific">Aetokthonos hydrillicola Thurmond2011</name>
    <dbReference type="NCBI Taxonomy" id="2712845"/>
    <lineage>
        <taxon>Bacteria</taxon>
        <taxon>Bacillati</taxon>
        <taxon>Cyanobacteriota</taxon>
        <taxon>Cyanophyceae</taxon>
        <taxon>Nostocales</taxon>
        <taxon>Hapalosiphonaceae</taxon>
        <taxon>Aetokthonos</taxon>
    </lineage>
</organism>